<evidence type="ECO:0000256" key="9">
    <source>
        <dbReference type="PROSITE-ProRule" id="PRU00087"/>
    </source>
</evidence>
<dbReference type="SUPFAM" id="SSF81296">
    <property type="entry name" value="E set domains"/>
    <property type="match status" value="24"/>
</dbReference>
<dbReference type="FunFam" id="2.60.40.10:FF:000042">
    <property type="entry name" value="Filamin-B isoform B"/>
    <property type="match status" value="2"/>
</dbReference>
<dbReference type="InterPro" id="IPR001589">
    <property type="entry name" value="Actinin_actin-bd_CS"/>
</dbReference>
<dbReference type="PROSITE" id="PS00020">
    <property type="entry name" value="ACTININ_2"/>
    <property type="match status" value="1"/>
</dbReference>
<evidence type="ECO:0000256" key="5">
    <source>
        <dbReference type="ARBA" id="ARBA00022737"/>
    </source>
</evidence>
<dbReference type="SMART" id="SM00033">
    <property type="entry name" value="CH"/>
    <property type="match status" value="2"/>
</dbReference>
<feature type="repeat" description="Filamin" evidence="9">
    <location>
        <begin position="1386"/>
        <end position="1484"/>
    </location>
</feature>
<evidence type="ECO:0000256" key="2">
    <source>
        <dbReference type="ARBA" id="ARBA00009238"/>
    </source>
</evidence>
<dbReference type="FunFam" id="2.60.40.10:FF:000096">
    <property type="entry name" value="filamin-C isoform X2"/>
    <property type="match status" value="1"/>
</dbReference>
<feature type="region of interest" description="Disordered" evidence="11">
    <location>
        <begin position="2704"/>
        <end position="2742"/>
    </location>
</feature>
<evidence type="ECO:0000256" key="8">
    <source>
        <dbReference type="ARBA" id="ARBA00023212"/>
    </source>
</evidence>
<dbReference type="InterPro" id="IPR017868">
    <property type="entry name" value="Filamin/ABP280_repeat-like"/>
</dbReference>
<feature type="repeat" description="Filamin" evidence="9">
    <location>
        <begin position="1869"/>
        <end position="1961"/>
    </location>
</feature>
<gene>
    <name evidence="13" type="ORF">ROHU_008769</name>
</gene>
<dbReference type="PROSITE" id="PS50194">
    <property type="entry name" value="FILAMIN_REPEAT"/>
    <property type="match status" value="24"/>
</dbReference>
<feature type="repeat" description="Filamin" evidence="9">
    <location>
        <begin position="2167"/>
        <end position="2258"/>
    </location>
</feature>
<keyword evidence="4" id="KW-0597">Phosphoprotein</keyword>
<dbReference type="STRING" id="84645.A0A498MEP5"/>
<feature type="coiled-coil region" evidence="10">
    <location>
        <begin position="368"/>
        <end position="430"/>
    </location>
</feature>
<dbReference type="InterPro" id="IPR013783">
    <property type="entry name" value="Ig-like_fold"/>
</dbReference>
<feature type="repeat" description="Filamin" evidence="9">
    <location>
        <begin position="1283"/>
        <end position="1385"/>
    </location>
</feature>
<dbReference type="PANTHER" id="PTHR38537">
    <property type="entry name" value="JITTERBUG, ISOFORM N"/>
    <property type="match status" value="1"/>
</dbReference>
<dbReference type="SUPFAM" id="SSF47576">
    <property type="entry name" value="Calponin-homology domain, CH-domain"/>
    <property type="match status" value="1"/>
</dbReference>
<feature type="repeat" description="Filamin" evidence="9">
    <location>
        <begin position="3131"/>
        <end position="3225"/>
    </location>
</feature>
<feature type="repeat" description="Filamin" evidence="9">
    <location>
        <begin position="2558"/>
        <end position="2650"/>
    </location>
</feature>
<feature type="repeat" description="Filamin" evidence="9">
    <location>
        <begin position="1485"/>
        <end position="1580"/>
    </location>
</feature>
<dbReference type="FunFam" id="1.10.418.10:FF:000008">
    <property type="entry name" value="Filamin-B isoform C"/>
    <property type="match status" value="1"/>
</dbReference>
<dbReference type="EMBL" id="QBIY01012852">
    <property type="protein sequence ID" value="RXN15487.1"/>
    <property type="molecule type" value="Genomic_DNA"/>
</dbReference>
<feature type="repeat" description="Filamin" evidence="9">
    <location>
        <begin position="3002"/>
        <end position="3094"/>
    </location>
</feature>
<dbReference type="FunFam" id="2.60.40.10:FF:000001">
    <property type="entry name" value="Filamin-C isoform b"/>
    <property type="match status" value="5"/>
</dbReference>
<dbReference type="Gene3D" id="1.10.418.10">
    <property type="entry name" value="Calponin-like domain"/>
    <property type="match status" value="2"/>
</dbReference>
<dbReference type="PROSITE" id="PS00019">
    <property type="entry name" value="ACTININ_1"/>
    <property type="match status" value="1"/>
</dbReference>
<evidence type="ECO:0000256" key="1">
    <source>
        <dbReference type="ARBA" id="ARBA00004245"/>
    </source>
</evidence>
<feature type="repeat" description="Filamin" evidence="9">
    <location>
        <begin position="1186"/>
        <end position="1282"/>
    </location>
</feature>
<feature type="compositionally biased region" description="Basic and acidic residues" evidence="11">
    <location>
        <begin position="61"/>
        <end position="91"/>
    </location>
</feature>
<dbReference type="InterPro" id="IPR044801">
    <property type="entry name" value="Filamin"/>
</dbReference>
<feature type="domain" description="Calponin-homology (CH)" evidence="12">
    <location>
        <begin position="519"/>
        <end position="625"/>
    </location>
</feature>
<feature type="repeat" description="Filamin" evidence="9">
    <location>
        <begin position="1674"/>
        <end position="1768"/>
    </location>
</feature>
<dbReference type="FunFam" id="2.60.40.10:FF:000122">
    <property type="entry name" value="filamin-C isoform X2"/>
    <property type="match status" value="1"/>
</dbReference>
<keyword evidence="15" id="KW-1267">Proteomics identification</keyword>
<proteinExistence type="evidence at protein level"/>
<feature type="repeat" description="Filamin" evidence="9">
    <location>
        <begin position="1581"/>
        <end position="1673"/>
    </location>
</feature>
<dbReference type="CDD" id="cd21310">
    <property type="entry name" value="CH_FLNC_rpt1"/>
    <property type="match status" value="1"/>
</dbReference>
<feature type="repeat" description="Filamin" evidence="9">
    <location>
        <begin position="1962"/>
        <end position="2057"/>
    </location>
</feature>
<feature type="coiled-coil region" evidence="10">
    <location>
        <begin position="143"/>
        <end position="302"/>
    </location>
</feature>
<feature type="repeat" description="Filamin" evidence="9">
    <location>
        <begin position="2707"/>
        <end position="2808"/>
    </location>
</feature>
<feature type="domain" description="Calponin-homology (CH)" evidence="12">
    <location>
        <begin position="642"/>
        <end position="745"/>
    </location>
</feature>
<feature type="repeat" description="Filamin" evidence="9">
    <location>
        <begin position="2905"/>
        <end position="2998"/>
    </location>
</feature>
<dbReference type="FunFam" id="2.60.40.10:FF:000157">
    <property type="entry name" value="filamin-C isoform X1"/>
    <property type="match status" value="1"/>
</dbReference>
<dbReference type="FunFam" id="1.10.418.10:FF:000006">
    <property type="entry name" value="Filamin-B isoform A"/>
    <property type="match status" value="1"/>
</dbReference>
<name>A0A498MEP5_LABRO</name>
<dbReference type="GO" id="GO:0007399">
    <property type="term" value="P:nervous system development"/>
    <property type="evidence" value="ECO:0007669"/>
    <property type="project" value="UniProtKB-ARBA"/>
</dbReference>
<dbReference type="FunFam" id="2.60.40.10:FF:000007">
    <property type="entry name" value="Filamin-B isoform C"/>
    <property type="match status" value="3"/>
</dbReference>
<keyword evidence="3" id="KW-0963">Cytoplasm</keyword>
<keyword evidence="7" id="KW-0009">Actin-binding</keyword>
<evidence type="ECO:0000256" key="11">
    <source>
        <dbReference type="SAM" id="MobiDB-lite"/>
    </source>
</evidence>
<feature type="repeat" description="Filamin" evidence="9">
    <location>
        <begin position="2811"/>
        <end position="2903"/>
    </location>
</feature>
<feature type="repeat" description="Filamin" evidence="9">
    <location>
        <begin position="1090"/>
        <end position="1182"/>
    </location>
</feature>
<evidence type="ECO:0000256" key="6">
    <source>
        <dbReference type="ARBA" id="ARBA00022843"/>
    </source>
</evidence>
<dbReference type="InterPro" id="IPR036872">
    <property type="entry name" value="CH_dom_sf"/>
</dbReference>
<feature type="repeat" description="Filamin" evidence="9">
    <location>
        <begin position="2058"/>
        <end position="2154"/>
    </location>
</feature>
<keyword evidence="5" id="KW-0677">Repeat</keyword>
<dbReference type="Gene3D" id="1.20.5.1160">
    <property type="entry name" value="Vasodilator-stimulated phosphoprotein"/>
    <property type="match status" value="1"/>
</dbReference>
<dbReference type="FunFam" id="2.60.40.10:FF:000079">
    <property type="entry name" value="Filamin-B isoform C"/>
    <property type="match status" value="1"/>
</dbReference>
<feature type="region of interest" description="Disordered" evidence="11">
    <location>
        <begin position="18"/>
        <end position="97"/>
    </location>
</feature>
<dbReference type="GO" id="GO:0030036">
    <property type="term" value="P:actin cytoskeleton organization"/>
    <property type="evidence" value="ECO:0007669"/>
    <property type="project" value="InterPro"/>
</dbReference>
<dbReference type="Pfam" id="PF00307">
    <property type="entry name" value="CH"/>
    <property type="match status" value="2"/>
</dbReference>
<dbReference type="Gene3D" id="2.60.40.10">
    <property type="entry name" value="Immunoglobulins"/>
    <property type="match status" value="24"/>
</dbReference>
<feature type="repeat" description="Filamin" evidence="9">
    <location>
        <begin position="2466"/>
        <end position="2555"/>
    </location>
</feature>
<dbReference type="PANTHER" id="PTHR38537:SF12">
    <property type="entry name" value="FILAMIN-C"/>
    <property type="match status" value="1"/>
</dbReference>
<dbReference type="FunFam" id="2.60.40.10:FF:000092">
    <property type="entry name" value="Filamin-B isoform B"/>
    <property type="match status" value="1"/>
</dbReference>
<feature type="repeat" description="Filamin" evidence="9">
    <location>
        <begin position="2376"/>
        <end position="2468"/>
    </location>
</feature>
<dbReference type="Proteomes" id="UP000290572">
    <property type="component" value="Unassembled WGS sequence"/>
</dbReference>
<dbReference type="InterPro" id="IPR001715">
    <property type="entry name" value="CH_dom"/>
</dbReference>
<evidence type="ECO:0000313" key="13">
    <source>
        <dbReference type="EMBL" id="RXN15487.1"/>
    </source>
</evidence>
<dbReference type="FunFam" id="2.60.40.10:FF:000154">
    <property type="entry name" value="filamin-B isoform X1"/>
    <property type="match status" value="1"/>
</dbReference>
<feature type="repeat" description="Filamin" evidence="9">
    <location>
        <begin position="1769"/>
        <end position="1868"/>
    </location>
</feature>
<evidence type="ECO:0000256" key="3">
    <source>
        <dbReference type="ARBA" id="ARBA00022490"/>
    </source>
</evidence>
<keyword evidence="14" id="KW-1185">Reference proteome</keyword>
<dbReference type="PROSITE" id="PS50021">
    <property type="entry name" value="CH"/>
    <property type="match status" value="2"/>
</dbReference>
<dbReference type="FunFam" id="2.60.40.10:FF:000168">
    <property type="entry name" value="filamin-C isoform X2"/>
    <property type="match status" value="1"/>
</dbReference>
<evidence type="ECO:0007829" key="15">
    <source>
        <dbReference type="PeptideAtlas" id="A0A498MEP5"/>
    </source>
</evidence>
<dbReference type="FunFam" id="2.60.40.10:FF:000138">
    <property type="entry name" value="filamin-B isoform X1"/>
    <property type="match status" value="1"/>
</dbReference>
<evidence type="ECO:0000256" key="10">
    <source>
        <dbReference type="SAM" id="Coils"/>
    </source>
</evidence>
<dbReference type="GO" id="GO:0051015">
    <property type="term" value="F:actin filament binding"/>
    <property type="evidence" value="ECO:0007669"/>
    <property type="project" value="InterPro"/>
</dbReference>
<feature type="compositionally biased region" description="Basic and acidic residues" evidence="11">
    <location>
        <begin position="36"/>
        <end position="49"/>
    </location>
</feature>
<feature type="repeat" description="Filamin" evidence="9">
    <location>
        <begin position="753"/>
        <end position="851"/>
    </location>
</feature>
<dbReference type="FunFam" id="2.60.40.10:FF:000102">
    <property type="entry name" value="filamin-B isoform X2"/>
    <property type="match status" value="1"/>
</dbReference>
<comment type="caution">
    <text evidence="13">The sequence shown here is derived from an EMBL/GenBank/DDBJ whole genome shotgun (WGS) entry which is preliminary data.</text>
</comment>
<accession>A0A498MEP5</accession>
<evidence type="ECO:0000256" key="4">
    <source>
        <dbReference type="ARBA" id="ARBA00022553"/>
    </source>
</evidence>
<feature type="repeat" description="Filamin" evidence="9">
    <location>
        <begin position="2307"/>
        <end position="2376"/>
    </location>
</feature>
<reference evidence="13 14" key="1">
    <citation type="submission" date="2018-03" db="EMBL/GenBank/DDBJ databases">
        <title>Draft genome sequence of Rohu Carp (Labeo rohita).</title>
        <authorList>
            <person name="Das P."/>
            <person name="Kushwaha B."/>
            <person name="Joshi C.G."/>
            <person name="Kumar D."/>
            <person name="Nagpure N.S."/>
            <person name="Sahoo L."/>
            <person name="Das S.P."/>
            <person name="Bit A."/>
            <person name="Patnaik S."/>
            <person name="Meher P.K."/>
            <person name="Jayasankar P."/>
            <person name="Koringa P.G."/>
            <person name="Patel N.V."/>
            <person name="Hinsu A.T."/>
            <person name="Kumar R."/>
            <person name="Pandey M."/>
            <person name="Agarwal S."/>
            <person name="Srivastava S."/>
            <person name="Singh M."/>
            <person name="Iquebal M.A."/>
            <person name="Jaiswal S."/>
            <person name="Angadi U.B."/>
            <person name="Kumar N."/>
            <person name="Raza M."/>
            <person name="Shah T.M."/>
            <person name="Rai A."/>
            <person name="Jena J.K."/>
        </authorList>
    </citation>
    <scope>NUCLEOTIDE SEQUENCE [LARGE SCALE GENOMIC DNA]</scope>
    <source>
        <strain evidence="13">DASCIFA01</strain>
        <tissue evidence="13">Testis</tissue>
    </source>
</reference>
<keyword evidence="10" id="KW-0175">Coiled coil</keyword>
<sequence>MDCGLRLPPVIEEVLDPADDVCDLKAERPGIGSEMTAKERGSLEDKEERDQEELEAGNGEKGQEDEREKKEVKEETPEEEKEGHREEQRGLEDEDELEVLRSQVVQLLLELDETREVSQRHEESYNELQGLLEEERLASAHQAESFTRQIQRLQAQLRSVQEELDSLEEEKASELWEAQEELRVAQEEVQELQQAAEEAAAERENDIALLQEELCRLRAELERLRGTTQEYELELTTLRAEISMKNQRREEQEKAGGEGDMDQLMEECRSLKGECQTLKNDNKQLSEKLEMLEQQRASSADSCLALKAEQSDGENDTEKDVEKEVTAECFVNTLEAGGKWVDAYTQKNISFEGKPVTPTGMSGGFSEVFALRDQVKQAEEKASQVQRECEGLKGELIELQGLYESSQRERAELEAELQRCRAELDRLAGRKAQIPDLLGPEEDAVLHQQRFWMQHIALCFIAFRLGGHDNIGKNMMSNNTYYDQQLPPQYYQGTDNGEDGDEEMPATEKDLAEDAPWKKIQQNTFTRWCNEHLKCMNKKINDLQKDLSDGLKLIGLLEVLSQKKMYRKYHARPNFRQMKLENVSVALEFLEREHIKLVSIDSKAIVDGNLKLILGLIWTLILHYSISMPMWEDEDDEDARKLTPKQRLLGWIQNKVPQLPINNFHRDWRDGKALGALVDNCAPGLCPDWETWDPSQPVENAREAMQQADDWLGVPQVIAPEEIVDPNVDEHSVMTYLSQFPKAKLKPGAPLRSKTLHPKRAKAYGPGIEPRGNVVLRPAEFVVETVEAGLGEVLVYIEDPEGHTEEARVIPNNDRNRSYSVVYVPKVEGLHKVKVLFAGQDIDRSPFMVNVSKALGDPNKVQARGPGLEPVGNVANKPTYFDIYTAGAGAGDVGVIIVDSQGRRDTVEIILENKGDSVFRCTYGPILEGPHTIYVTFAGQQIPRSPFTVHISEAPPSGRQIGSPVHIIPQSIRTPPSEKAKKMPPPTPPKPRRPTSNPNACRAIGRGLQPKGVRVKEVADFKVYTKGAGSGELRVQVKGPRGGDEPVKVQELGDGVYECDYYPIFTGKYIITITWGGHAIPRSPFEVIVSEDAGPQKVRAWGPGLETGMVGKSADFVVEAIGTEVGTLGFSIEGPSQAKIECDDKGDGSCDVLYWPTEPGDYAVHVICDDEDIKDSPFMAHILPAANDVFPEKVKCYGPGLEPTGCIVNKPAEFTIDARGAGRGHLQIYAQDSEGFPIDIQITDNGDSTYFCVYIPTKPIKHTIIITWGEVNVPNSPFRVTIGEGSHPENVKVHGPGVEKTGLKANEPTYFTVDCSEAGQGDVSIGIKCAPGVVGPAEADIDFDIIKNDNDTFTVKYTPPGAGRYTIMVLFADQEIPISPFRIKVDPSHDANKVKAEGPGLSKTGVEVGKPTHFTIYTKGAGKATPEVHFTAAGKGEAVSDFEIIDNHDYSFTVRYTALQQGNMSISVCHGGDPIPKSPFTISVAPPLDLNKVKVQGLNNKVDVGKDEEFTINTRGAGGQGKLDVKITSPSRRPIPCKVESGASNEVHTVKYIPPEEGPYKVDISYDGNPVPGSPFTVEGVMPPDPSKVRAYGPGLKGGIVGKPAPFAIDTKGAGTGGLGLTVEGPCEAKIECQDNGDGSCSVSYLPTEPGEYSINILFADAHIPGSPFKAMVQSVFDPSKVTASGPGLERGKVNEASSFTVDCSKAGEAELTIEIISDSGAQAEVHVQNNSDGTYSITYIPPFHGMYTITIKYGGHAVPKFPARVQVDPALDTSGIKVYGPGVEPRGVLREVTTHFVVDTRVHSKMGGNHIKVRIVNPSGANTDAYITDKGDGTYRVEYTAYEDGVHLIEVLYDDVPVPKSPFRVAVTEGCDPSRVRAYGPGLEEGLVNKPNRFTVETRGAGTGGLGLAIEGPSEAKMSCKDNKDGSCSVEYIPFTPGEYDVNITFGGLPIPGSPFRVPVRELVDPSKVKCSGPGLGSGVRAHVPQTFTVDCSKAGLAPLEVLLYGPTGMTEPVNITDNGDGTHTVIYTPAKDGPYTVCVKYADQEVPRSPFKIKVLPAHDASKVRASGPGLNASGVPASLPVEFTIDARDAGEGLLTVQILDPEGKPKKANIRDNRDGTYTVSYVPDMTGRYTITIKYGGDEIPYSPYRIHALPSGDASKCLVTVSIGGHGLGSGLGPTIQIGEETVITVDAKAAGKGKVTCKVSTPDGAELDVDVVENADGTFDIYYTAPEPGKYVITIRFGGEHIPNSPFHVVASDTIPIIEEPCDKLQLQQPYAPYQGYTPHWATEEPITAVDAMEPMLRPFNLVIPFTVQKGEITGEVRMPSGKTARPHITDNKDGTVTVKYAPTEKGLHEMDIKYDGNHIPGSPLQFYVDAINSGHVNAYGPGLSHGMVNKPATFTIVTKDAGEGGLSLAVEGPSKAEISCKDNKDGTCTVSYLPTAPGDYNIIVKFDDKHIAGSPFTAKITGDDSMRTSQLNVGTATDVSLKITETDLSSLTASIRAPSGNEEPCLLKRLPNRHIGISFTPKEVGEHVVSVKKNGKHVTNSPFKIMVGQSEIGDASKVKVFGKGLIEGHTFEVAEFIVDTRSAGYGGLGLSIEGPSKVDINCSDVDDGTCKVTYCPTEPGTYIINIKFADQHVPGSPFTVKVLGEGRMKESITRKRQAPSIATVGSTCDLNLKIPGNWFQMVSAQERLTRTFTRSSHTYTRTERTEISKTRAGETKREVRVEESTQVGGDPFRDVFGESGTQEMTAQVTSPSGNTEDAEIIEGEDSTYSVRFVPQEMGPHTVNVKYRGQHVPGSPFQFTVGPLGEGGPHKVRAGGTGLDRGVAGVPAEFSIWTREAGAGGLSIAVEGPSKAEISFEDRKDGSCGVAYVVQEPGDYEVSIKFNDEHIPDSPFIVPIASVSDDARLLTVTSLQEMGLKVNQEASFAVQLNGARGAIDAKVHTPSGAVEECYITELDNDKHAIRFIPRENGVHSIDVRFNGSHIPGSPFKIRVGEPGQAGDPGMVTAFGPGLEGGTTGVPSDFIVNTCNAGSGALSVTIDGPSKVKMDCQECPEGYKVTYTPMAPGSYLISIKYGGPQHIVGSPFKAKVSGARLSGGHSLHETSSVLVETVTKSSSVAGSFSTLPKFSSDASKVISRGAGLSKAFIGQKNTFTVDCSKAGTNMLMVGVHGPKTPCEEVYVKHMGNRMYNVTYTVKEKGDYILIVKWGEEMVPGSPFHVTVP</sequence>
<dbReference type="FunFam" id="2.60.40.10:FF:000115">
    <property type="entry name" value="filamin-C isoform X1"/>
    <property type="match status" value="1"/>
</dbReference>
<keyword evidence="6" id="KW-0832">Ubl conjugation</keyword>
<comment type="similarity">
    <text evidence="2">Belongs to the filamin family.</text>
</comment>
<dbReference type="InterPro" id="IPR014756">
    <property type="entry name" value="Ig_E-set"/>
</dbReference>
<protein>
    <submittedName>
        <fullName evidence="13">Filamin-C-like isoform X1</fullName>
    </submittedName>
</protein>
<keyword evidence="8" id="KW-0206">Cytoskeleton</keyword>
<dbReference type="FunFam" id="2.60.40.10:FF:000105">
    <property type="entry name" value="filamin-C isoform X1"/>
    <property type="match status" value="1"/>
</dbReference>
<dbReference type="Pfam" id="PF00630">
    <property type="entry name" value="Filamin"/>
    <property type="match status" value="24"/>
</dbReference>
<evidence type="ECO:0000313" key="14">
    <source>
        <dbReference type="Proteomes" id="UP000290572"/>
    </source>
</evidence>
<dbReference type="GO" id="GO:0005856">
    <property type="term" value="C:cytoskeleton"/>
    <property type="evidence" value="ECO:0007669"/>
    <property type="project" value="UniProtKB-SubCell"/>
</dbReference>
<evidence type="ECO:0000259" key="12">
    <source>
        <dbReference type="PROSITE" id="PS50021"/>
    </source>
</evidence>
<comment type="subcellular location">
    <subcellularLocation>
        <location evidence="1">Cytoplasm</location>
        <location evidence="1">Cytoskeleton</location>
    </subcellularLocation>
</comment>
<dbReference type="FunFam" id="2.60.40.10:FF:000126">
    <property type="entry name" value="filamin-C isoform X1"/>
    <property type="match status" value="1"/>
</dbReference>
<feature type="repeat" description="Filamin" evidence="9">
    <location>
        <begin position="853"/>
        <end position="951"/>
    </location>
</feature>
<dbReference type="InterPro" id="IPR001298">
    <property type="entry name" value="Filamin/ABP280_rpt"/>
</dbReference>
<evidence type="ECO:0000256" key="7">
    <source>
        <dbReference type="ARBA" id="ARBA00023203"/>
    </source>
</evidence>
<feature type="compositionally biased region" description="Basic and acidic residues" evidence="11">
    <location>
        <begin position="2708"/>
        <end position="2731"/>
    </location>
</feature>
<dbReference type="FunFam" id="2.60.40.10:FF:000118">
    <property type="entry name" value="filamin-C isoform X2"/>
    <property type="match status" value="1"/>
</dbReference>
<feature type="repeat" description="Filamin" evidence="9">
    <location>
        <begin position="993"/>
        <end position="1089"/>
    </location>
</feature>
<organism evidence="13 14">
    <name type="scientific">Labeo rohita</name>
    <name type="common">Indian major carp</name>
    <name type="synonym">Cyprinus rohita</name>
    <dbReference type="NCBI Taxonomy" id="84645"/>
    <lineage>
        <taxon>Eukaryota</taxon>
        <taxon>Metazoa</taxon>
        <taxon>Chordata</taxon>
        <taxon>Craniata</taxon>
        <taxon>Vertebrata</taxon>
        <taxon>Euteleostomi</taxon>
        <taxon>Actinopterygii</taxon>
        <taxon>Neopterygii</taxon>
        <taxon>Teleostei</taxon>
        <taxon>Ostariophysi</taxon>
        <taxon>Cypriniformes</taxon>
        <taxon>Cyprinidae</taxon>
        <taxon>Labeoninae</taxon>
        <taxon>Labeonini</taxon>
        <taxon>Labeo</taxon>
    </lineage>
</organism>
<feature type="region of interest" description="Disordered" evidence="11">
    <location>
        <begin position="969"/>
        <end position="1006"/>
    </location>
</feature>
<dbReference type="SMART" id="SM00557">
    <property type="entry name" value="IG_FLMN"/>
    <property type="match status" value="24"/>
</dbReference>